<keyword evidence="2" id="KW-1185">Reference proteome</keyword>
<dbReference type="Proteomes" id="UP000006873">
    <property type="component" value="Chromosome"/>
</dbReference>
<accession>E3GJS3</accession>
<name>E3GJS3_9FIRM</name>
<reference evidence="1 2" key="2">
    <citation type="journal article" date="2011" name="J. Bacteriol.">
        <title>Complete genome sequence of a carbon monoxide-utilizing acetogen, Eubacterium limosum KIST612.</title>
        <authorList>
            <person name="Roh H."/>
            <person name="Ko H.J."/>
            <person name="Kim D."/>
            <person name="Choi D.G."/>
            <person name="Park S."/>
            <person name="Kim S."/>
            <person name="Chang I.S."/>
            <person name="Choi I.G."/>
        </authorList>
    </citation>
    <scope>NUCLEOTIDE SEQUENCE [LARGE SCALE GENOMIC DNA]</scope>
    <source>
        <strain evidence="1 2">KIST612</strain>
    </source>
</reference>
<dbReference type="AlphaFoldDB" id="E3GJS3"/>
<evidence type="ECO:0000313" key="1">
    <source>
        <dbReference type="EMBL" id="ADO36034.1"/>
    </source>
</evidence>
<organism evidence="1 2">
    <name type="scientific">Eubacterium callanderi</name>
    <dbReference type="NCBI Taxonomy" id="53442"/>
    <lineage>
        <taxon>Bacteria</taxon>
        <taxon>Bacillati</taxon>
        <taxon>Bacillota</taxon>
        <taxon>Clostridia</taxon>
        <taxon>Eubacteriales</taxon>
        <taxon>Eubacteriaceae</taxon>
        <taxon>Eubacterium</taxon>
    </lineage>
</organism>
<dbReference type="KEGG" id="elm:ELI_1046"/>
<sequence>MFSRRRIVLNDFSKKQACDIMTKNFKKEKDRRSNEQY</sequence>
<dbReference type="HOGENOM" id="CLU_3343816_0_0_9"/>
<gene>
    <name evidence="1" type="ordered locus">ELI_1046</name>
</gene>
<dbReference type="EMBL" id="CP002273">
    <property type="protein sequence ID" value="ADO36034.1"/>
    <property type="molecule type" value="Genomic_DNA"/>
</dbReference>
<reference key="1">
    <citation type="submission" date="2010-09" db="EMBL/GenBank/DDBJ databases">
        <authorList>
            <person name="Roh H."/>
            <person name="Ko H.-J."/>
            <person name="Kim D."/>
            <person name="Choi D.G."/>
            <person name="Park S."/>
            <person name="Kim S."/>
            <person name="Kim K.H."/>
            <person name="Chang I.S."/>
            <person name="Choi I.-G."/>
        </authorList>
    </citation>
    <scope>NUCLEOTIDE SEQUENCE</scope>
    <source>
        <strain>KIST612</strain>
    </source>
</reference>
<protein>
    <submittedName>
        <fullName evidence="1">Uncharacterized protein</fullName>
    </submittedName>
</protein>
<proteinExistence type="predicted"/>
<evidence type="ECO:0000313" key="2">
    <source>
        <dbReference type="Proteomes" id="UP000006873"/>
    </source>
</evidence>